<dbReference type="Proteomes" id="UP000036681">
    <property type="component" value="Unplaced"/>
</dbReference>
<proteinExistence type="predicted"/>
<dbReference type="WBParaSite" id="ALUE_0001671001-mRNA-1">
    <property type="protein sequence ID" value="ALUE_0001671001-mRNA-1"/>
    <property type="gene ID" value="ALUE_0001671001"/>
</dbReference>
<accession>A0A0M3IEY3</accession>
<dbReference type="AlphaFoldDB" id="A0A0M3IEY3"/>
<sequence length="35" mass="3918">MNVSHSALPIISYNIERRIQSDVFVGGNDRIESSI</sequence>
<evidence type="ECO:0000313" key="2">
    <source>
        <dbReference type="WBParaSite" id="ALUE_0001671001-mRNA-1"/>
    </source>
</evidence>
<organism evidence="1 2">
    <name type="scientific">Ascaris lumbricoides</name>
    <name type="common">Giant roundworm</name>
    <dbReference type="NCBI Taxonomy" id="6252"/>
    <lineage>
        <taxon>Eukaryota</taxon>
        <taxon>Metazoa</taxon>
        <taxon>Ecdysozoa</taxon>
        <taxon>Nematoda</taxon>
        <taxon>Chromadorea</taxon>
        <taxon>Rhabditida</taxon>
        <taxon>Spirurina</taxon>
        <taxon>Ascaridomorpha</taxon>
        <taxon>Ascaridoidea</taxon>
        <taxon>Ascarididae</taxon>
        <taxon>Ascaris</taxon>
    </lineage>
</organism>
<protein>
    <submittedName>
        <fullName evidence="2">Transposase</fullName>
    </submittedName>
</protein>
<evidence type="ECO:0000313" key="1">
    <source>
        <dbReference type="Proteomes" id="UP000036681"/>
    </source>
</evidence>
<reference evidence="2" key="1">
    <citation type="submission" date="2017-02" db="UniProtKB">
        <authorList>
            <consortium name="WormBaseParasite"/>
        </authorList>
    </citation>
    <scope>IDENTIFICATION</scope>
</reference>
<name>A0A0M3IEY3_ASCLU</name>
<keyword evidence="1" id="KW-1185">Reference proteome</keyword>